<gene>
    <name evidence="9" type="ORF">JJ685_05755</name>
</gene>
<feature type="transmembrane region" description="Helical" evidence="7">
    <location>
        <begin position="32"/>
        <end position="52"/>
    </location>
</feature>
<organism evidence="9 10">
    <name type="scientific">Ramlibacter monticola</name>
    <dbReference type="NCBI Taxonomy" id="1926872"/>
    <lineage>
        <taxon>Bacteria</taxon>
        <taxon>Pseudomonadati</taxon>
        <taxon>Pseudomonadota</taxon>
        <taxon>Betaproteobacteria</taxon>
        <taxon>Burkholderiales</taxon>
        <taxon>Comamonadaceae</taxon>
        <taxon>Ramlibacter</taxon>
    </lineage>
</organism>
<comment type="subcellular location">
    <subcellularLocation>
        <location evidence="1">Membrane</location>
        <topology evidence="1">Multi-pass membrane protein</topology>
    </subcellularLocation>
</comment>
<reference evidence="9 10" key="1">
    <citation type="journal article" date="2017" name="Int. J. Syst. Evol. Microbiol.">
        <title>Ramlibacter monticola sp. nov., isolated from forest soil.</title>
        <authorList>
            <person name="Chaudhary D.K."/>
            <person name="Kim J."/>
        </authorList>
    </citation>
    <scope>NUCLEOTIDE SEQUENCE [LARGE SCALE GENOMIC DNA]</scope>
    <source>
        <strain evidence="9 10">KACC 19175</strain>
    </source>
</reference>
<feature type="transmembrane region" description="Helical" evidence="7">
    <location>
        <begin position="144"/>
        <end position="163"/>
    </location>
</feature>
<dbReference type="PANTHER" id="PTHR32322:SF2">
    <property type="entry name" value="EAMA DOMAIN-CONTAINING PROTEIN"/>
    <property type="match status" value="1"/>
</dbReference>
<feature type="region of interest" description="Disordered" evidence="6">
    <location>
        <begin position="288"/>
        <end position="346"/>
    </location>
</feature>
<evidence type="ECO:0000256" key="3">
    <source>
        <dbReference type="ARBA" id="ARBA00022692"/>
    </source>
</evidence>
<dbReference type="InterPro" id="IPR000620">
    <property type="entry name" value="EamA_dom"/>
</dbReference>
<proteinExistence type="inferred from homology"/>
<feature type="transmembrane region" description="Helical" evidence="7">
    <location>
        <begin position="121"/>
        <end position="138"/>
    </location>
</feature>
<feature type="compositionally biased region" description="Basic and acidic residues" evidence="6">
    <location>
        <begin position="288"/>
        <end position="311"/>
    </location>
</feature>
<evidence type="ECO:0000256" key="2">
    <source>
        <dbReference type="ARBA" id="ARBA00007362"/>
    </source>
</evidence>
<feature type="transmembrane region" description="Helical" evidence="7">
    <location>
        <begin position="184"/>
        <end position="202"/>
    </location>
</feature>
<keyword evidence="5 7" id="KW-0472">Membrane</keyword>
<comment type="similarity">
    <text evidence="2">Belongs to the EamA transporter family.</text>
</comment>
<evidence type="ECO:0000259" key="8">
    <source>
        <dbReference type="Pfam" id="PF00892"/>
    </source>
</evidence>
<feature type="domain" description="EamA" evidence="8">
    <location>
        <begin position="150"/>
        <end position="279"/>
    </location>
</feature>
<sequence>MHPGIAASLAAAALFGAAAPLAKLLLAQVDPWLLAALLYLGSGCGLALWRALRREPPVRLAPGEARWFAGAVLAGGVAGPVLLMLGLARLPASQASLLLNGEAVLTALLAWVVFRENVDRRVGFGMVAIVAGGVVLAWPSAAAGAASGAAALLVLGACLAWAVDNNLTRKVSLADATWIAMVKGLAAGGTNLLLALALGAPWPPGSVAGAAGLLGFFSYGVSLVLFVLGLRSLGTARTGAYFSVAPFFGALLAVLLLGDPLDWRLGAAAALMALGVWLHVTERHEHLHSHEALGHAHEHVHGGDPHHDHAHVPPVPPGTRHSHPHHHEPLLHSHPHYPDAHHRHEH</sequence>
<feature type="compositionally biased region" description="Basic and acidic residues" evidence="6">
    <location>
        <begin position="327"/>
        <end position="346"/>
    </location>
</feature>
<feature type="transmembrane region" description="Helical" evidence="7">
    <location>
        <begin position="263"/>
        <end position="280"/>
    </location>
</feature>
<keyword evidence="3 7" id="KW-0812">Transmembrane</keyword>
<dbReference type="RefSeq" id="WP_201673236.1">
    <property type="nucleotide sequence ID" value="NZ_JAEQNE010000001.1"/>
</dbReference>
<feature type="domain" description="EamA" evidence="8">
    <location>
        <begin position="3"/>
        <end position="136"/>
    </location>
</feature>
<dbReference type="GO" id="GO:0016020">
    <property type="term" value="C:membrane"/>
    <property type="evidence" value="ECO:0007669"/>
    <property type="project" value="UniProtKB-SubCell"/>
</dbReference>
<protein>
    <submittedName>
        <fullName evidence="9">EamA family transporter</fullName>
    </submittedName>
</protein>
<feature type="transmembrane region" description="Helical" evidence="7">
    <location>
        <begin position="208"/>
        <end position="228"/>
    </location>
</feature>
<dbReference type="SUPFAM" id="SSF103481">
    <property type="entry name" value="Multidrug resistance efflux transporter EmrE"/>
    <property type="match status" value="2"/>
</dbReference>
<keyword evidence="10" id="KW-1185">Reference proteome</keyword>
<evidence type="ECO:0000256" key="4">
    <source>
        <dbReference type="ARBA" id="ARBA00022989"/>
    </source>
</evidence>
<dbReference type="Proteomes" id="UP000599109">
    <property type="component" value="Unassembled WGS sequence"/>
</dbReference>
<evidence type="ECO:0000256" key="7">
    <source>
        <dbReference type="SAM" id="Phobius"/>
    </source>
</evidence>
<dbReference type="InterPro" id="IPR050638">
    <property type="entry name" value="AA-Vitamin_Transporters"/>
</dbReference>
<dbReference type="EMBL" id="JAEQNE010000001">
    <property type="protein sequence ID" value="MBL0390645.1"/>
    <property type="molecule type" value="Genomic_DNA"/>
</dbReference>
<dbReference type="InterPro" id="IPR037185">
    <property type="entry name" value="EmrE-like"/>
</dbReference>
<dbReference type="Pfam" id="PF00892">
    <property type="entry name" value="EamA"/>
    <property type="match status" value="2"/>
</dbReference>
<accession>A0A937CR43</accession>
<feature type="transmembrane region" description="Helical" evidence="7">
    <location>
        <begin position="240"/>
        <end position="257"/>
    </location>
</feature>
<evidence type="ECO:0000313" key="10">
    <source>
        <dbReference type="Proteomes" id="UP000599109"/>
    </source>
</evidence>
<dbReference type="Gene3D" id="1.10.3730.20">
    <property type="match status" value="1"/>
</dbReference>
<evidence type="ECO:0000256" key="1">
    <source>
        <dbReference type="ARBA" id="ARBA00004141"/>
    </source>
</evidence>
<comment type="caution">
    <text evidence="9">The sequence shown here is derived from an EMBL/GenBank/DDBJ whole genome shotgun (WGS) entry which is preliminary data.</text>
</comment>
<dbReference type="PANTHER" id="PTHR32322">
    <property type="entry name" value="INNER MEMBRANE TRANSPORTER"/>
    <property type="match status" value="1"/>
</dbReference>
<name>A0A937CR43_9BURK</name>
<feature type="transmembrane region" description="Helical" evidence="7">
    <location>
        <begin position="64"/>
        <end position="88"/>
    </location>
</feature>
<keyword evidence="4 7" id="KW-1133">Transmembrane helix</keyword>
<feature type="transmembrane region" description="Helical" evidence="7">
    <location>
        <begin position="94"/>
        <end position="114"/>
    </location>
</feature>
<evidence type="ECO:0000313" key="9">
    <source>
        <dbReference type="EMBL" id="MBL0390645.1"/>
    </source>
</evidence>
<dbReference type="AlphaFoldDB" id="A0A937CR43"/>
<evidence type="ECO:0000256" key="6">
    <source>
        <dbReference type="SAM" id="MobiDB-lite"/>
    </source>
</evidence>
<evidence type="ECO:0000256" key="5">
    <source>
        <dbReference type="ARBA" id="ARBA00023136"/>
    </source>
</evidence>